<feature type="signal peptide" evidence="2">
    <location>
        <begin position="1"/>
        <end position="45"/>
    </location>
</feature>
<evidence type="ECO:0000313" key="4">
    <source>
        <dbReference type="Proteomes" id="UP000582182"/>
    </source>
</evidence>
<feature type="compositionally biased region" description="Acidic residues" evidence="1">
    <location>
        <begin position="595"/>
        <end position="633"/>
    </location>
</feature>
<feature type="compositionally biased region" description="Low complexity" evidence="1">
    <location>
        <begin position="555"/>
        <end position="567"/>
    </location>
</feature>
<evidence type="ECO:0000256" key="2">
    <source>
        <dbReference type="SAM" id="SignalP"/>
    </source>
</evidence>
<evidence type="ECO:0000256" key="1">
    <source>
        <dbReference type="SAM" id="MobiDB-lite"/>
    </source>
</evidence>
<dbReference type="InterPro" id="IPR031524">
    <property type="entry name" value="ARMH4"/>
</dbReference>
<proteinExistence type="predicted"/>
<dbReference type="PANTHER" id="PTHR21585:SF0">
    <property type="entry name" value="ARMADILLO-LIKE HELICAL DOMAIN-CONTAINING PROTEIN 4"/>
    <property type="match status" value="1"/>
</dbReference>
<feature type="non-terminal residue" evidence="3">
    <location>
        <position position="1"/>
    </location>
</feature>
<dbReference type="Pfam" id="PF15767">
    <property type="entry name" value="ARMH4"/>
    <property type="match status" value="1"/>
</dbReference>
<feature type="region of interest" description="Disordered" evidence="1">
    <location>
        <begin position="535"/>
        <end position="575"/>
    </location>
</feature>
<dbReference type="EMBL" id="VZTY01012154">
    <property type="protein sequence ID" value="NXU51328.1"/>
    <property type="molecule type" value="Genomic_DNA"/>
</dbReference>
<feature type="chain" id="PRO_5029558651" evidence="2">
    <location>
        <begin position="46"/>
        <end position="679"/>
    </location>
</feature>
<keyword evidence="2" id="KW-0732">Signal</keyword>
<sequence length="679" mass="71123">LHSGLVSLASFWTHLFSAMSRSLGFNICLVTCSILLLLSTPPCLALEVLEEDDLTKAQNGHWIGNGVEDERTDVLNLKNNLSPSEPAVSEEPYGVSAKSSEALLNEAVTVAGEVLSASPNHVIPTIQDLDARTSVMPVAAVNEEELGPTKLELDQGDTFKAMLTTAVTTLSPAVQEDSVGGPISETTIEGAAPSENPLSGTTVEEEAKSSSHPSAVPHPELYLSSPSWETVSDHSGIPAPQAHGMTSEVGTQKASTGSPLRSLATRASVAPKRPLVVTEATLSLEGGTGVRRGGLSATGGTVTSYPVATVPREWDDTKLGSISQGRSASPEEVTEDLGEMEPFQTPLGSVAEQKDVTRVLPSPASPPPTLGLAEETNCTAPVQGEEVAAASTDSGDALHATNLMGVDTADLGSPENINAVTAEEGKSILPSLSEVAVVTDTHSDLSPTPESSWRGVTQEVTTLARETDAALSVVTLAPDATQRTGAANLLQENSGEDTQMTAAASATQMLVTTGSSMARNADVEDLSDVILPTSEKAIPAPGGLPATESGQTEEPPSSTVVLVTPSSMASSVRRTALPPVRKISTAVTYGLDRLESEEVEEEEEDEEEEEEEEEEDEEDKDMDSMDESMEGDTDLPGFTLPEETSQEPLSGLENPVAQLAGVSYQVPDTIEWEQQNQGL</sequence>
<feature type="region of interest" description="Disordered" evidence="1">
    <location>
        <begin position="588"/>
        <end position="656"/>
    </location>
</feature>
<dbReference type="Proteomes" id="UP000582182">
    <property type="component" value="Unassembled WGS sequence"/>
</dbReference>
<dbReference type="AlphaFoldDB" id="A0A7L3LDR3"/>
<gene>
    <name evidence="3" type="primary">Armh4</name>
    <name evidence="3" type="ORF">TURVEL_R01652</name>
</gene>
<name>A0A7L3LDR3_9CHAR</name>
<organism evidence="3 4">
    <name type="scientific">Turnix velox</name>
    <name type="common">Little buttonquail</name>
    <dbReference type="NCBI Taxonomy" id="2529409"/>
    <lineage>
        <taxon>Eukaryota</taxon>
        <taxon>Metazoa</taxon>
        <taxon>Chordata</taxon>
        <taxon>Craniata</taxon>
        <taxon>Vertebrata</taxon>
        <taxon>Euteleostomi</taxon>
        <taxon>Archelosauria</taxon>
        <taxon>Archosauria</taxon>
        <taxon>Dinosauria</taxon>
        <taxon>Saurischia</taxon>
        <taxon>Theropoda</taxon>
        <taxon>Coelurosauria</taxon>
        <taxon>Aves</taxon>
        <taxon>Neognathae</taxon>
        <taxon>Neoaves</taxon>
        <taxon>Charadriiformes</taxon>
        <taxon>Turnicidae</taxon>
        <taxon>Turnix</taxon>
    </lineage>
</organism>
<evidence type="ECO:0000313" key="3">
    <source>
        <dbReference type="EMBL" id="NXU51328.1"/>
    </source>
</evidence>
<dbReference type="PANTHER" id="PTHR21585">
    <property type="entry name" value="FULL-LENGTH CDNA CLONE CS0DC025YL05 OF NEUROBLASTOMA"/>
    <property type="match status" value="1"/>
</dbReference>
<keyword evidence="4" id="KW-1185">Reference proteome</keyword>
<feature type="region of interest" description="Disordered" evidence="1">
    <location>
        <begin position="175"/>
        <end position="267"/>
    </location>
</feature>
<feature type="non-terminal residue" evidence="3">
    <location>
        <position position="679"/>
    </location>
</feature>
<feature type="region of interest" description="Disordered" evidence="1">
    <location>
        <begin position="318"/>
        <end position="337"/>
    </location>
</feature>
<comment type="caution">
    <text evidence="3">The sequence shown here is derived from an EMBL/GenBank/DDBJ whole genome shotgun (WGS) entry which is preliminary data.</text>
</comment>
<feature type="compositionally biased region" description="Polar residues" evidence="1">
    <location>
        <begin position="248"/>
        <end position="259"/>
    </location>
</feature>
<accession>A0A7L3LDR3</accession>
<dbReference type="OrthoDB" id="9904542at2759"/>
<reference evidence="3 4" key="1">
    <citation type="submission" date="2019-09" db="EMBL/GenBank/DDBJ databases">
        <title>Bird 10,000 Genomes (B10K) Project - Family phase.</title>
        <authorList>
            <person name="Zhang G."/>
        </authorList>
    </citation>
    <scope>NUCLEOTIDE SEQUENCE [LARGE SCALE GENOMIC DNA]</scope>
    <source>
        <strain evidence="3">B10K-DU-029-46</strain>
    </source>
</reference>
<protein>
    <submittedName>
        <fullName evidence="3">ARMD4 protein</fullName>
    </submittedName>
</protein>